<comment type="caution">
    <text evidence="1">The sequence shown here is derived from an EMBL/GenBank/DDBJ whole genome shotgun (WGS) entry which is preliminary data.</text>
</comment>
<protein>
    <submittedName>
        <fullName evidence="1">Uncharacterized protein</fullName>
    </submittedName>
</protein>
<sequence>MGKPAGYLVVPLGLNPDDELRTLELDASDRLIVTDDQLKTILDKLSFDGSDRLIVNDDQLKTILDKLQFDGSSYLKVVEQGAASATAQSHGYISGAWQKQPMSAGFSAAIAVANANTSLPGASGYMEGTHVPPGEFHLVTSINVRHTGTSLTRL</sequence>
<feature type="non-terminal residue" evidence="1">
    <location>
        <position position="154"/>
    </location>
</feature>
<accession>X0W1A0</accession>
<evidence type="ECO:0000313" key="1">
    <source>
        <dbReference type="EMBL" id="GAG24325.1"/>
    </source>
</evidence>
<proteinExistence type="predicted"/>
<reference evidence="1" key="1">
    <citation type="journal article" date="2014" name="Front. Microbiol.">
        <title>High frequency of phylogenetically diverse reductive dehalogenase-homologous genes in deep subseafloor sedimentary metagenomes.</title>
        <authorList>
            <person name="Kawai M."/>
            <person name="Futagami T."/>
            <person name="Toyoda A."/>
            <person name="Takaki Y."/>
            <person name="Nishi S."/>
            <person name="Hori S."/>
            <person name="Arai W."/>
            <person name="Tsubouchi T."/>
            <person name="Morono Y."/>
            <person name="Uchiyama I."/>
            <person name="Ito T."/>
            <person name="Fujiyama A."/>
            <person name="Inagaki F."/>
            <person name="Takami H."/>
        </authorList>
    </citation>
    <scope>NUCLEOTIDE SEQUENCE</scope>
    <source>
        <strain evidence="1">Expedition CK06-06</strain>
    </source>
</reference>
<dbReference type="EMBL" id="BARS01030652">
    <property type="protein sequence ID" value="GAG24325.1"/>
    <property type="molecule type" value="Genomic_DNA"/>
</dbReference>
<gene>
    <name evidence="1" type="ORF">S01H1_47794</name>
</gene>
<dbReference type="AlphaFoldDB" id="X0W1A0"/>
<name>X0W1A0_9ZZZZ</name>
<organism evidence="1">
    <name type="scientific">marine sediment metagenome</name>
    <dbReference type="NCBI Taxonomy" id="412755"/>
    <lineage>
        <taxon>unclassified sequences</taxon>
        <taxon>metagenomes</taxon>
        <taxon>ecological metagenomes</taxon>
    </lineage>
</organism>